<dbReference type="WBParaSite" id="TASK_0000805001-mRNA-1">
    <property type="protein sequence ID" value="TASK_0000805001-mRNA-1"/>
    <property type="gene ID" value="TASK_0000805001"/>
</dbReference>
<evidence type="ECO:0000313" key="2">
    <source>
        <dbReference type="Proteomes" id="UP000282613"/>
    </source>
</evidence>
<proteinExistence type="predicted"/>
<accession>A0A0R3WBM5</accession>
<dbReference type="Proteomes" id="UP000282613">
    <property type="component" value="Unassembled WGS sequence"/>
</dbReference>
<dbReference type="AlphaFoldDB" id="A0A0R3WBM5"/>
<evidence type="ECO:0000313" key="3">
    <source>
        <dbReference type="WBParaSite" id="TASK_0000805001-mRNA-1"/>
    </source>
</evidence>
<reference evidence="3" key="1">
    <citation type="submission" date="2017-02" db="UniProtKB">
        <authorList>
            <consortium name="WormBaseParasite"/>
        </authorList>
    </citation>
    <scope>IDENTIFICATION</scope>
</reference>
<reference evidence="1 2" key="2">
    <citation type="submission" date="2018-11" db="EMBL/GenBank/DDBJ databases">
        <authorList>
            <consortium name="Pathogen Informatics"/>
        </authorList>
    </citation>
    <scope>NUCLEOTIDE SEQUENCE [LARGE SCALE GENOMIC DNA]</scope>
</reference>
<dbReference type="EMBL" id="UYRS01018718">
    <property type="protein sequence ID" value="VDK39481.1"/>
    <property type="molecule type" value="Genomic_DNA"/>
</dbReference>
<name>A0A0R3WBM5_TAEAS</name>
<organism evidence="3">
    <name type="scientific">Taenia asiatica</name>
    <name type="common">Asian tapeworm</name>
    <dbReference type="NCBI Taxonomy" id="60517"/>
    <lineage>
        <taxon>Eukaryota</taxon>
        <taxon>Metazoa</taxon>
        <taxon>Spiralia</taxon>
        <taxon>Lophotrochozoa</taxon>
        <taxon>Platyhelminthes</taxon>
        <taxon>Cestoda</taxon>
        <taxon>Eucestoda</taxon>
        <taxon>Cyclophyllidea</taxon>
        <taxon>Taeniidae</taxon>
        <taxon>Taenia</taxon>
    </lineage>
</organism>
<keyword evidence="2" id="KW-1185">Reference proteome</keyword>
<gene>
    <name evidence="1" type="ORF">TASK_LOCUS8051</name>
</gene>
<sequence>MRRALLEGGEIPTQVVRGTASVECQDDEAGVHLAVIVLTSKSSTRDTRPQQRIECGQSCDTRTVDSVEAKTQELDRKGEASGELMRASWETTDIPSESWPHSSFLCELGVISYCGQFGERIEV</sequence>
<protein>
    <submittedName>
        <fullName evidence="1 3">Uncharacterized protein</fullName>
    </submittedName>
</protein>
<evidence type="ECO:0000313" key="1">
    <source>
        <dbReference type="EMBL" id="VDK39481.1"/>
    </source>
</evidence>